<evidence type="ECO:0000313" key="4">
    <source>
        <dbReference type="EMBL" id="KNZ50044.1"/>
    </source>
</evidence>
<reference evidence="4 5" key="1">
    <citation type="submission" date="2015-08" db="EMBL/GenBank/DDBJ databases">
        <title>Next Generation Sequencing and Analysis of the Genome of Puccinia sorghi L Schw, the Causal Agent of Maize Common Rust.</title>
        <authorList>
            <person name="Rochi L."/>
            <person name="Burguener G."/>
            <person name="Darino M."/>
            <person name="Turjanski A."/>
            <person name="Kreff E."/>
            <person name="Dieguez M.J."/>
            <person name="Sacco F."/>
        </authorList>
    </citation>
    <scope>NUCLEOTIDE SEQUENCE [LARGE SCALE GENOMIC DNA]</scope>
    <source>
        <strain evidence="4 5">RO10H11247</strain>
    </source>
</reference>
<dbReference type="STRING" id="27349.A0A0L6UND9"/>
<dbReference type="EMBL" id="LAVV01009757">
    <property type="protein sequence ID" value="KNZ50044.1"/>
    <property type="molecule type" value="Genomic_DNA"/>
</dbReference>
<feature type="region of interest" description="Disordered" evidence="1">
    <location>
        <begin position="26"/>
        <end position="73"/>
    </location>
</feature>
<feature type="compositionally biased region" description="Polar residues" evidence="1">
    <location>
        <begin position="214"/>
        <end position="229"/>
    </location>
</feature>
<evidence type="ECO:0000256" key="1">
    <source>
        <dbReference type="SAM" id="MobiDB-lite"/>
    </source>
</evidence>
<dbReference type="Pfam" id="PF00188">
    <property type="entry name" value="CAP"/>
    <property type="match status" value="1"/>
</dbReference>
<dbReference type="Gene3D" id="3.40.33.10">
    <property type="entry name" value="CAP"/>
    <property type="match status" value="1"/>
</dbReference>
<name>A0A0L6UND9_9BASI</name>
<feature type="domain" description="SCP" evidence="3">
    <location>
        <begin position="264"/>
        <end position="396"/>
    </location>
</feature>
<dbReference type="AlphaFoldDB" id="A0A0L6UND9"/>
<protein>
    <recommendedName>
        <fullName evidence="3">SCP domain-containing protein</fullName>
    </recommendedName>
</protein>
<feature type="region of interest" description="Disordered" evidence="1">
    <location>
        <begin position="422"/>
        <end position="447"/>
    </location>
</feature>
<feature type="compositionally biased region" description="Polar residues" evidence="1">
    <location>
        <begin position="103"/>
        <end position="152"/>
    </location>
</feature>
<feature type="compositionally biased region" description="Polar residues" evidence="1">
    <location>
        <begin position="437"/>
        <end position="447"/>
    </location>
</feature>
<dbReference type="InterPro" id="IPR001283">
    <property type="entry name" value="CRISP-related"/>
</dbReference>
<evidence type="ECO:0000256" key="2">
    <source>
        <dbReference type="SAM" id="SignalP"/>
    </source>
</evidence>
<feature type="region of interest" description="Disordered" evidence="1">
    <location>
        <begin position="86"/>
        <end position="241"/>
    </location>
</feature>
<keyword evidence="5" id="KW-1185">Reference proteome</keyword>
<dbReference type="OrthoDB" id="2501864at2759"/>
<dbReference type="PANTHER" id="PTHR10334">
    <property type="entry name" value="CYSTEINE-RICH SECRETORY PROTEIN-RELATED"/>
    <property type="match status" value="1"/>
</dbReference>
<sequence length="447" mass="47289">MGISNVITIMILSSISLAPDQVANLSIPGAPQDNPPQPGPPKYSWEQSWHSETNNQVTTVTTSTSGTIPPNSGFGHGASNAWSYQYSYSSSSDDSQDSATSSGNLSSSFQNTSSDIAHVPSFSSAAGSSYPNRVVDSSTTPMRKVEVSSSPKPTVDAQGRHKDASPTSQSKHRNTKSPGLPRSSASNAAGDTASKSVSPSTHSRYQGVKPSRLPFSNTIDNGNRTSPDTTEGKEHPLYSPVLPGRIATANHTRAREKSDSSATGLFQDWLDAHNNYRSQYGVESLTWSEDLVEVASSQADKCIWKHTSHNEYGENIAAGQNSASDVVTAWVEGPNERDAWNPESATPTHFTQVVWKETKQIGCAFKTCETIAGTSLPQSPVKLWACEYHPKGNIGGEYVKNVLAAAGGRPLAAAATAAFASVDPDDPSRAKAGSGGVTSTTFLPAPE</sequence>
<evidence type="ECO:0000259" key="3">
    <source>
        <dbReference type="SMART" id="SM00198"/>
    </source>
</evidence>
<organism evidence="4 5">
    <name type="scientific">Puccinia sorghi</name>
    <dbReference type="NCBI Taxonomy" id="27349"/>
    <lineage>
        <taxon>Eukaryota</taxon>
        <taxon>Fungi</taxon>
        <taxon>Dikarya</taxon>
        <taxon>Basidiomycota</taxon>
        <taxon>Pucciniomycotina</taxon>
        <taxon>Pucciniomycetes</taxon>
        <taxon>Pucciniales</taxon>
        <taxon>Pucciniaceae</taxon>
        <taxon>Puccinia</taxon>
    </lineage>
</organism>
<accession>A0A0L6UND9</accession>
<dbReference type="InterPro" id="IPR014044">
    <property type="entry name" value="CAP_dom"/>
</dbReference>
<proteinExistence type="predicted"/>
<dbReference type="VEuPathDB" id="FungiDB:VP01_462g3"/>
<dbReference type="SUPFAM" id="SSF55797">
    <property type="entry name" value="PR-1-like"/>
    <property type="match status" value="1"/>
</dbReference>
<dbReference type="PRINTS" id="PR00837">
    <property type="entry name" value="V5TPXLIKE"/>
</dbReference>
<dbReference type="InterPro" id="IPR035940">
    <property type="entry name" value="CAP_sf"/>
</dbReference>
<keyword evidence="2" id="KW-0732">Signal</keyword>
<feature type="compositionally biased region" description="Low complexity" evidence="1">
    <location>
        <begin position="86"/>
        <end position="102"/>
    </location>
</feature>
<evidence type="ECO:0000313" key="5">
    <source>
        <dbReference type="Proteomes" id="UP000037035"/>
    </source>
</evidence>
<feature type="signal peptide" evidence="2">
    <location>
        <begin position="1"/>
        <end position="24"/>
    </location>
</feature>
<feature type="compositionally biased region" description="Polar residues" evidence="1">
    <location>
        <begin position="183"/>
        <end position="204"/>
    </location>
</feature>
<gene>
    <name evidence="4" type="ORF">VP01_462g3</name>
</gene>
<dbReference type="Proteomes" id="UP000037035">
    <property type="component" value="Unassembled WGS sequence"/>
</dbReference>
<comment type="caution">
    <text evidence="4">The sequence shown here is derived from an EMBL/GenBank/DDBJ whole genome shotgun (WGS) entry which is preliminary data.</text>
</comment>
<feature type="chain" id="PRO_5005568009" description="SCP domain-containing protein" evidence="2">
    <location>
        <begin position="25"/>
        <end position="447"/>
    </location>
</feature>
<dbReference type="SMART" id="SM00198">
    <property type="entry name" value="SCP"/>
    <property type="match status" value="1"/>
</dbReference>
<feature type="compositionally biased region" description="Low complexity" evidence="1">
    <location>
        <begin position="53"/>
        <end position="67"/>
    </location>
</feature>